<keyword evidence="1" id="KW-0472">Membrane</keyword>
<dbReference type="Gene3D" id="3.30.70.2390">
    <property type="match status" value="1"/>
</dbReference>
<organism evidence="3 4">
    <name type="scientific">Arcanobacterium canis</name>
    <dbReference type="NCBI Taxonomy" id="999183"/>
    <lineage>
        <taxon>Bacteria</taxon>
        <taxon>Bacillati</taxon>
        <taxon>Actinomycetota</taxon>
        <taxon>Actinomycetes</taxon>
        <taxon>Actinomycetales</taxon>
        <taxon>Actinomycetaceae</taxon>
        <taxon>Arcanobacterium</taxon>
    </lineage>
</organism>
<proteinExistence type="predicted"/>
<keyword evidence="4" id="KW-1185">Reference proteome</keyword>
<dbReference type="EMBL" id="CP121208">
    <property type="protein sequence ID" value="WFM83589.1"/>
    <property type="molecule type" value="Genomic_DNA"/>
</dbReference>
<name>A0ABY8FYI8_9ACTO</name>
<evidence type="ECO:0000313" key="4">
    <source>
        <dbReference type="Proteomes" id="UP001215216"/>
    </source>
</evidence>
<evidence type="ECO:0000256" key="1">
    <source>
        <dbReference type="SAM" id="Phobius"/>
    </source>
</evidence>
<keyword evidence="1" id="KW-0812">Transmembrane</keyword>
<protein>
    <submittedName>
        <fullName evidence="3">LytR C-terminal domain-containing protein</fullName>
    </submittedName>
</protein>
<sequence>MNVETNAREQYRQHLQRRQTVVFGSIIATMMGLFLLATVFWTGLIPFPFDPGFSAPAKPVSVPCPTSDKPVDPKTITAQVYNSTRRAGLAAKVAQALKTAGVSVTDATNWSGSTLKPSATIFAGASGIDAAYTLRAYFPGSTVSFDSTQANDTVYVVMGSTQEDMVKKPTAEQFAAAMQPIEGCQAVQSQSADK</sequence>
<feature type="transmembrane region" description="Helical" evidence="1">
    <location>
        <begin position="21"/>
        <end position="44"/>
    </location>
</feature>
<dbReference type="InterPro" id="IPR027381">
    <property type="entry name" value="LytR/CpsA/Psr_C"/>
</dbReference>
<evidence type="ECO:0000313" key="3">
    <source>
        <dbReference type="EMBL" id="WFM83589.1"/>
    </source>
</evidence>
<dbReference type="Pfam" id="PF13399">
    <property type="entry name" value="LytR_C"/>
    <property type="match status" value="1"/>
</dbReference>
<accession>A0ABY8FYI8</accession>
<keyword evidence="1" id="KW-1133">Transmembrane helix</keyword>
<dbReference type="Proteomes" id="UP001215216">
    <property type="component" value="Chromosome"/>
</dbReference>
<gene>
    <name evidence="3" type="ORF">P7079_00985</name>
</gene>
<evidence type="ECO:0000259" key="2">
    <source>
        <dbReference type="Pfam" id="PF13399"/>
    </source>
</evidence>
<dbReference type="RefSeq" id="WP_278012984.1">
    <property type="nucleotide sequence ID" value="NZ_CP121208.1"/>
</dbReference>
<feature type="domain" description="LytR/CpsA/Psr regulator C-terminal" evidence="2">
    <location>
        <begin position="76"/>
        <end position="160"/>
    </location>
</feature>
<reference evidence="3 4" key="1">
    <citation type="submission" date="2023-03" db="EMBL/GenBank/DDBJ databases">
        <title>Complete genome of Arcanobacterium canis strain DSM 25104 isolated in 2010 from a canine otitis externa in Germany.</title>
        <authorList>
            <person name="Borowiak M."/>
            <person name="Kreitlow A."/>
            <person name="Malorny B."/>
            <person name="Laemmler C."/>
            <person name="Prenger-Berninghoff E."/>
            <person name="Ploetz M."/>
            <person name="Abdulmawjood A."/>
        </authorList>
    </citation>
    <scope>NUCLEOTIDE SEQUENCE [LARGE SCALE GENOMIC DNA]</scope>
    <source>
        <strain evidence="3 4">DSM 25104</strain>
    </source>
</reference>